<evidence type="ECO:0000313" key="4">
    <source>
        <dbReference type="Proteomes" id="UP000678393"/>
    </source>
</evidence>
<dbReference type="PROSITE" id="PS51444">
    <property type="entry name" value="FH2"/>
    <property type="match status" value="1"/>
</dbReference>
<dbReference type="Gene3D" id="1.20.58.2220">
    <property type="entry name" value="Formin, FH2 domain"/>
    <property type="match status" value="2"/>
</dbReference>
<reference evidence="3" key="1">
    <citation type="submission" date="2021-04" db="EMBL/GenBank/DDBJ databases">
        <authorList>
            <consortium name="Molecular Ecology Group"/>
        </authorList>
    </citation>
    <scope>NUCLEOTIDE SEQUENCE</scope>
</reference>
<dbReference type="Pfam" id="PF02181">
    <property type="entry name" value="FH2"/>
    <property type="match status" value="1"/>
</dbReference>
<feature type="non-terminal residue" evidence="3">
    <location>
        <position position="1"/>
    </location>
</feature>
<organism evidence="3 4">
    <name type="scientific">Candidula unifasciata</name>
    <dbReference type="NCBI Taxonomy" id="100452"/>
    <lineage>
        <taxon>Eukaryota</taxon>
        <taxon>Metazoa</taxon>
        <taxon>Spiralia</taxon>
        <taxon>Lophotrochozoa</taxon>
        <taxon>Mollusca</taxon>
        <taxon>Gastropoda</taxon>
        <taxon>Heterobranchia</taxon>
        <taxon>Euthyneura</taxon>
        <taxon>Panpulmonata</taxon>
        <taxon>Eupulmonata</taxon>
        <taxon>Stylommatophora</taxon>
        <taxon>Helicina</taxon>
        <taxon>Helicoidea</taxon>
        <taxon>Geomitridae</taxon>
        <taxon>Candidula</taxon>
    </lineage>
</organism>
<name>A0A8S3ZRK0_9EUPU</name>
<dbReference type="AlphaFoldDB" id="A0A8S3ZRK0"/>
<evidence type="ECO:0000313" key="3">
    <source>
        <dbReference type="EMBL" id="CAG5130598.1"/>
    </source>
</evidence>
<feature type="coiled-coil region" evidence="1">
    <location>
        <begin position="165"/>
        <end position="192"/>
    </location>
</feature>
<comment type="caution">
    <text evidence="3">The sequence shown here is derived from an EMBL/GenBank/DDBJ whole genome shotgun (WGS) entry which is preliminary data.</text>
</comment>
<keyword evidence="4" id="KW-1185">Reference proteome</keyword>
<dbReference type="PANTHER" id="PTHR46345">
    <property type="entry name" value="INVERTED FORMIN-2"/>
    <property type="match status" value="1"/>
</dbReference>
<dbReference type="SUPFAM" id="SSF101447">
    <property type="entry name" value="Formin homology 2 domain (FH2 domain)"/>
    <property type="match status" value="1"/>
</dbReference>
<dbReference type="InterPro" id="IPR042201">
    <property type="entry name" value="FH2_Formin_sf"/>
</dbReference>
<sequence length="203" mass="22954">VSLLDPKRSMNVNIYLKQFRKSNSSIVEHIRKGEAHSFGVEKIKGLIKILPQMDESDFQSQLSSVRSNLLLLANVCRSLYDNKGLKKFLRLVLHAGNFINKGSNAGDAVGFRISSLNKLSLTKSNDPKKSLLHVLVEEAEAKDKTALEFVDKMQDDLHKTSRFTLETLKTEFSQIKNTIKKLQAQLATCSDEDIRLQFGEFLE</sequence>
<dbReference type="Proteomes" id="UP000678393">
    <property type="component" value="Unassembled WGS sequence"/>
</dbReference>
<dbReference type="OrthoDB" id="26518at2759"/>
<dbReference type="InterPro" id="IPR015425">
    <property type="entry name" value="FH2_Formin"/>
</dbReference>
<dbReference type="PANTHER" id="PTHR46345:SF5">
    <property type="entry name" value="INVERTED FORMIN-2"/>
    <property type="match status" value="1"/>
</dbReference>
<protein>
    <recommendedName>
        <fullName evidence="2">FH2 domain-containing protein</fullName>
    </recommendedName>
</protein>
<evidence type="ECO:0000256" key="1">
    <source>
        <dbReference type="SAM" id="Coils"/>
    </source>
</evidence>
<feature type="non-terminal residue" evidence="3">
    <location>
        <position position="203"/>
    </location>
</feature>
<proteinExistence type="predicted"/>
<dbReference type="EMBL" id="CAJHNH020004124">
    <property type="protein sequence ID" value="CAG5130598.1"/>
    <property type="molecule type" value="Genomic_DNA"/>
</dbReference>
<evidence type="ECO:0000259" key="2">
    <source>
        <dbReference type="PROSITE" id="PS51444"/>
    </source>
</evidence>
<gene>
    <name evidence="3" type="ORF">CUNI_LOCUS16156</name>
</gene>
<keyword evidence="1" id="KW-0175">Coiled coil</keyword>
<accession>A0A8S3ZRK0</accession>
<feature type="domain" description="FH2" evidence="2">
    <location>
        <begin position="1"/>
        <end position="203"/>
    </location>
</feature>